<dbReference type="OrthoDB" id="61110at2759"/>
<feature type="domain" description="RCC1-like" evidence="5">
    <location>
        <begin position="151"/>
        <end position="565"/>
    </location>
</feature>
<evidence type="ECO:0000313" key="6">
    <source>
        <dbReference type="EMBL" id="CDO54534.1"/>
    </source>
</evidence>
<dbReference type="GO" id="GO:0005737">
    <property type="term" value="C:cytoplasm"/>
    <property type="evidence" value="ECO:0007669"/>
    <property type="project" value="TreeGrafter"/>
</dbReference>
<protein>
    <submittedName>
        <fullName evidence="6">Similar to Saccharomyces cerevisiae YGL097W SRM1 Nucleotide exchange factor for Gsp1p</fullName>
    </submittedName>
</protein>
<evidence type="ECO:0000256" key="2">
    <source>
        <dbReference type="ARBA" id="ARBA00022737"/>
    </source>
</evidence>
<evidence type="ECO:0000256" key="3">
    <source>
        <dbReference type="PROSITE-ProRule" id="PRU00235"/>
    </source>
</evidence>
<accession>A0A0J9XBF6</accession>
<feature type="region of interest" description="Disordered" evidence="4">
    <location>
        <begin position="583"/>
        <end position="602"/>
    </location>
</feature>
<feature type="repeat" description="RCC1" evidence="3">
    <location>
        <begin position="149"/>
        <end position="203"/>
    </location>
</feature>
<feature type="compositionally biased region" description="Basic and acidic residues" evidence="4">
    <location>
        <begin position="69"/>
        <end position="86"/>
    </location>
</feature>
<reference evidence="6" key="1">
    <citation type="submission" date="2014-03" db="EMBL/GenBank/DDBJ databases">
        <authorList>
            <person name="Casaregola S."/>
        </authorList>
    </citation>
    <scope>NUCLEOTIDE SEQUENCE [LARGE SCALE GENOMIC DNA]</scope>
    <source>
        <strain evidence="6">CLIB 918</strain>
    </source>
</reference>
<keyword evidence="1" id="KW-0344">Guanine-nucleotide releasing factor</keyword>
<dbReference type="Gene3D" id="2.130.10.30">
    <property type="entry name" value="Regulator of chromosome condensation 1/beta-lactamase-inhibitor protein II"/>
    <property type="match status" value="1"/>
</dbReference>
<feature type="repeat" description="RCC1" evidence="3">
    <location>
        <begin position="376"/>
        <end position="433"/>
    </location>
</feature>
<gene>
    <name evidence="6" type="ORF">BN980_GECA08s00681g</name>
</gene>
<dbReference type="STRING" id="1173061.A0A0J9XBF6"/>
<dbReference type="EMBL" id="CCBN010000008">
    <property type="protein sequence ID" value="CDO54534.1"/>
    <property type="molecule type" value="Genomic_DNA"/>
</dbReference>
<feature type="compositionally biased region" description="Basic and acidic residues" evidence="4">
    <location>
        <begin position="590"/>
        <end position="602"/>
    </location>
</feature>
<keyword evidence="7" id="KW-1185">Reference proteome</keyword>
<feature type="repeat" description="RCC1" evidence="3">
    <location>
        <begin position="204"/>
        <end position="269"/>
    </location>
</feature>
<feature type="repeat" description="RCC1" evidence="3">
    <location>
        <begin position="434"/>
        <end position="508"/>
    </location>
</feature>
<dbReference type="InterPro" id="IPR000408">
    <property type="entry name" value="Reg_chr_condens"/>
</dbReference>
<feature type="repeat" description="RCC1" evidence="3">
    <location>
        <begin position="322"/>
        <end position="375"/>
    </location>
</feature>
<dbReference type="PANTHER" id="PTHR45982:SF1">
    <property type="entry name" value="REGULATOR OF CHROMOSOME CONDENSATION"/>
    <property type="match status" value="1"/>
</dbReference>
<dbReference type="PANTHER" id="PTHR45982">
    <property type="entry name" value="REGULATOR OF CHROMOSOME CONDENSATION"/>
    <property type="match status" value="1"/>
</dbReference>
<feature type="region of interest" description="Disordered" evidence="4">
    <location>
        <begin position="1"/>
        <end position="113"/>
    </location>
</feature>
<feature type="repeat" description="RCC1" evidence="3">
    <location>
        <begin position="510"/>
        <end position="569"/>
    </location>
</feature>
<dbReference type="PROSITE" id="PS00625">
    <property type="entry name" value="RCC1_1"/>
    <property type="match status" value="1"/>
</dbReference>
<dbReference type="InterPro" id="IPR009091">
    <property type="entry name" value="RCC1/BLIP-II"/>
</dbReference>
<dbReference type="PROSITE" id="PS00626">
    <property type="entry name" value="RCC1_2"/>
    <property type="match status" value="2"/>
</dbReference>
<feature type="compositionally biased region" description="Low complexity" evidence="4">
    <location>
        <begin position="54"/>
        <end position="68"/>
    </location>
</feature>
<evidence type="ECO:0000259" key="5">
    <source>
        <dbReference type="Pfam" id="PF25390"/>
    </source>
</evidence>
<feature type="compositionally biased region" description="Polar residues" evidence="4">
    <location>
        <begin position="16"/>
        <end position="26"/>
    </location>
</feature>
<dbReference type="Proteomes" id="UP000242525">
    <property type="component" value="Unassembled WGS sequence"/>
</dbReference>
<dbReference type="InterPro" id="IPR058923">
    <property type="entry name" value="RCC1-like_dom"/>
</dbReference>
<dbReference type="GO" id="GO:0005085">
    <property type="term" value="F:guanyl-nucleotide exchange factor activity"/>
    <property type="evidence" value="ECO:0007669"/>
    <property type="project" value="TreeGrafter"/>
</dbReference>
<proteinExistence type="predicted"/>
<keyword evidence="2" id="KW-0677">Repeat</keyword>
<dbReference type="AlphaFoldDB" id="A0A0J9XBF6"/>
<dbReference type="PROSITE" id="PS50012">
    <property type="entry name" value="RCC1_3"/>
    <property type="match status" value="7"/>
</dbReference>
<sequence length="602" mass="63568">MVSLRKRKVEDETNNIRKASSESNGSRPKRAKKNASTTSTVEDKPAASKKKAATKTSSTTNKAASKANSKTEAKDEPKKATKKASDKAAPATKKQSVSKPTASKRAASKPVSKTSAAVARAALIAARSKRITSHKPTFNQIPTLPKDLLNVYVFGSGTICELGLGPEVTEVKRPRLNPLLPISEVGIVKLAVGGTHVLAIDKEGHLWSWGQNDCGVLGRATKENDDEVDDDWIINSKESTPKRVENIPESAVFVGVAATDNLSVALTDEGQLYAWGTFNDEGNKCFKKGVEIQREPVHITSVSGVVQISGGKDHVLILDKSGDVYAWGVGTSNQLGITVNSQLRTFVFGPLKVPGVKNIKHVAAGEFHSLAVNDKGEVYAWGLNNFGQCGLPEPLGDGAVVTEATKVPFFTENNIKVKQIACGNHHTFALTEAGDIYAFGEIYLNQLGIDSKNLPESLVRDAETGVPAYVPVPTKLTEGSFDDEPAFPKNGFKFVASGTEHGLAISADDGSVWTWGSGSVYQLGHGKPAGEDGPEDLTVPTKINNTASRGVNFVFAGAGAQFSVLAGLPKEPVAAPAVVNGNGAAAAAEPKAEEPKAEEAKA</sequence>
<comment type="caution">
    <text evidence="6">The sequence shown here is derived from an EMBL/GenBank/DDBJ whole genome shotgun (WGS) entry which is preliminary data.</text>
</comment>
<evidence type="ECO:0000256" key="1">
    <source>
        <dbReference type="ARBA" id="ARBA00022658"/>
    </source>
</evidence>
<evidence type="ECO:0000256" key="4">
    <source>
        <dbReference type="SAM" id="MobiDB-lite"/>
    </source>
</evidence>
<feature type="repeat" description="RCC1" evidence="3">
    <location>
        <begin position="270"/>
        <end position="321"/>
    </location>
</feature>
<dbReference type="SUPFAM" id="SSF50985">
    <property type="entry name" value="RCC1/BLIP-II"/>
    <property type="match status" value="1"/>
</dbReference>
<dbReference type="InterPro" id="IPR051553">
    <property type="entry name" value="Ran_GTPase-activating"/>
</dbReference>
<evidence type="ECO:0000313" key="7">
    <source>
        <dbReference type="Proteomes" id="UP000242525"/>
    </source>
</evidence>
<name>A0A0J9XBF6_GEOCN</name>
<dbReference type="PRINTS" id="PR00633">
    <property type="entry name" value="RCCNDNSATION"/>
</dbReference>
<organism evidence="6 7">
    <name type="scientific">Geotrichum candidum</name>
    <name type="common">Oospora lactis</name>
    <name type="synonym">Dipodascus geotrichum</name>
    <dbReference type="NCBI Taxonomy" id="1173061"/>
    <lineage>
        <taxon>Eukaryota</taxon>
        <taxon>Fungi</taxon>
        <taxon>Dikarya</taxon>
        <taxon>Ascomycota</taxon>
        <taxon>Saccharomycotina</taxon>
        <taxon>Dipodascomycetes</taxon>
        <taxon>Dipodascales</taxon>
        <taxon>Dipodascaceae</taxon>
        <taxon>Geotrichum</taxon>
    </lineage>
</organism>
<dbReference type="Pfam" id="PF25390">
    <property type="entry name" value="WD40_RLD"/>
    <property type="match status" value="1"/>
</dbReference>